<dbReference type="AlphaFoldDB" id="A0AB74VJ51"/>
<keyword evidence="6" id="KW-0119">Carbohydrate metabolism</keyword>
<comment type="similarity">
    <text evidence="2">Belongs to the GmhB family.</text>
</comment>
<evidence type="ECO:0000259" key="8">
    <source>
        <dbReference type="Pfam" id="PF00483"/>
    </source>
</evidence>
<name>A0AB74VJ51_CLOBE</name>
<organism evidence="9 10">
    <name type="scientific">Clostridium beijerinckii</name>
    <name type="common">Clostridium MP</name>
    <dbReference type="NCBI Taxonomy" id="1520"/>
    <lineage>
        <taxon>Bacteria</taxon>
        <taxon>Bacillati</taxon>
        <taxon>Bacillota</taxon>
        <taxon>Clostridia</taxon>
        <taxon>Eubacteriales</taxon>
        <taxon>Clostridiaceae</taxon>
        <taxon>Clostridium</taxon>
    </lineage>
</organism>
<evidence type="ECO:0000256" key="6">
    <source>
        <dbReference type="ARBA" id="ARBA00023277"/>
    </source>
</evidence>
<evidence type="ECO:0000256" key="7">
    <source>
        <dbReference type="ARBA" id="ARBA00031828"/>
    </source>
</evidence>
<accession>A0AB74VJ51</accession>
<dbReference type="GO" id="GO:0005737">
    <property type="term" value="C:cytoplasm"/>
    <property type="evidence" value="ECO:0007669"/>
    <property type="project" value="UniProtKB-SubCell"/>
</dbReference>
<dbReference type="NCBIfam" id="TIGR00213">
    <property type="entry name" value="GmhB_yaeD"/>
    <property type="match status" value="1"/>
</dbReference>
<evidence type="ECO:0000256" key="3">
    <source>
        <dbReference type="ARBA" id="ARBA00022490"/>
    </source>
</evidence>
<dbReference type="InterPro" id="IPR005835">
    <property type="entry name" value="NTP_transferase_dom"/>
</dbReference>
<dbReference type="InterPro" id="IPR023214">
    <property type="entry name" value="HAD_sf"/>
</dbReference>
<dbReference type="GO" id="GO:0016791">
    <property type="term" value="F:phosphatase activity"/>
    <property type="evidence" value="ECO:0007669"/>
    <property type="project" value="InterPro"/>
</dbReference>
<comment type="subcellular location">
    <subcellularLocation>
        <location evidence="1">Cytoplasm</location>
    </subcellularLocation>
</comment>
<evidence type="ECO:0000256" key="4">
    <source>
        <dbReference type="ARBA" id="ARBA00022723"/>
    </source>
</evidence>
<dbReference type="GeneID" id="66344028"/>
<evidence type="ECO:0000256" key="1">
    <source>
        <dbReference type="ARBA" id="ARBA00004496"/>
    </source>
</evidence>
<dbReference type="PANTHER" id="PTHR22572">
    <property type="entry name" value="SUGAR-1-PHOSPHATE GUANYL TRANSFERASE"/>
    <property type="match status" value="1"/>
</dbReference>
<dbReference type="Gene3D" id="3.40.50.1000">
    <property type="entry name" value="HAD superfamily/HAD-like"/>
    <property type="match status" value="1"/>
</dbReference>
<dbReference type="GO" id="GO:0005975">
    <property type="term" value="P:carbohydrate metabolic process"/>
    <property type="evidence" value="ECO:0007669"/>
    <property type="project" value="InterPro"/>
</dbReference>
<keyword evidence="10" id="KW-1185">Reference proteome</keyword>
<dbReference type="InterPro" id="IPR029044">
    <property type="entry name" value="Nucleotide-diphossugar_trans"/>
</dbReference>
<feature type="domain" description="Nucleotidyl transferase" evidence="8">
    <location>
        <begin position="3"/>
        <end position="239"/>
    </location>
</feature>
<dbReference type="Gene3D" id="3.90.550.10">
    <property type="entry name" value="Spore Coat Polysaccharide Biosynthesis Protein SpsA, Chain A"/>
    <property type="match status" value="1"/>
</dbReference>
<sequence length="424" mass="47786">MKIVIMAGGKGTRIASINSEVPKPMIPILNKPILEYQMECFRNQGFTDIILVVGHLGSVIKDYFGDGSKISSATGKSFGVHIKYVEEKEPLGTAGALYLLKEKLTEDFLLVNGDIIFDVDIKKFYKFHKDKGGSATLFTHPNNHPYDSGIIVADSNEKVINWLHKEDKRFWYKNRVNAGLHMFSVNILKTFKDLKKMDLDREVLKPLISSGELFVYDSPEYVKDMGTPDRFYSVIEDIKTGKVKGKNLLHKQRAVFLDRDGTINRYVGFLKNIDDLELIDGVDEAIKKINEKGYLAIVVTNQPVIARGEVSIQELEEIHNKMETLLGESGAYIDDIFFCPHHPDKGFDGEKTEYKIICDCRKPEPGMLLSAAKKYNIDLSKSWMVGDSESDMKAGISAGCNVVLIGKSDIYTNYETLNKFVDNI</sequence>
<dbReference type="InterPro" id="IPR006543">
    <property type="entry name" value="Histidinol-phos"/>
</dbReference>
<gene>
    <name evidence="9" type="primary">gmhB</name>
    <name evidence="9" type="ORF">KEC93_05855</name>
</gene>
<evidence type="ECO:0000313" key="9">
    <source>
        <dbReference type="EMBL" id="QUN36345.1"/>
    </source>
</evidence>
<dbReference type="SUPFAM" id="SSF53448">
    <property type="entry name" value="Nucleotide-diphospho-sugar transferases"/>
    <property type="match status" value="1"/>
</dbReference>
<keyword evidence="3" id="KW-0963">Cytoplasm</keyword>
<proteinExistence type="inferred from homology"/>
<dbReference type="GO" id="GO:0046872">
    <property type="term" value="F:metal ion binding"/>
    <property type="evidence" value="ECO:0007669"/>
    <property type="project" value="UniProtKB-KW"/>
</dbReference>
<dbReference type="NCBIfam" id="TIGR01656">
    <property type="entry name" value="Histidinol-ppas"/>
    <property type="match status" value="1"/>
</dbReference>
<dbReference type="Pfam" id="PF13242">
    <property type="entry name" value="Hydrolase_like"/>
    <property type="match status" value="1"/>
</dbReference>
<keyword evidence="4" id="KW-0479">Metal-binding</keyword>
<dbReference type="InterPro" id="IPR006549">
    <property type="entry name" value="HAD-SF_hydro_IIIA"/>
</dbReference>
<dbReference type="CDD" id="cd07503">
    <property type="entry name" value="HAD_HisB-N"/>
    <property type="match status" value="1"/>
</dbReference>
<dbReference type="InterPro" id="IPR050486">
    <property type="entry name" value="Mannose-1P_guanyltransferase"/>
</dbReference>
<dbReference type="Pfam" id="PF00483">
    <property type="entry name" value="NTP_transferase"/>
    <property type="match status" value="1"/>
</dbReference>
<evidence type="ECO:0000313" key="10">
    <source>
        <dbReference type="Proteomes" id="UP000679373"/>
    </source>
</evidence>
<dbReference type="EMBL" id="CP073653">
    <property type="protein sequence ID" value="QUN36345.1"/>
    <property type="molecule type" value="Genomic_DNA"/>
</dbReference>
<dbReference type="InterPro" id="IPR036412">
    <property type="entry name" value="HAD-like_sf"/>
</dbReference>
<dbReference type="CDD" id="cd04181">
    <property type="entry name" value="NTP_transferase"/>
    <property type="match status" value="1"/>
</dbReference>
<evidence type="ECO:0000256" key="5">
    <source>
        <dbReference type="ARBA" id="ARBA00022801"/>
    </source>
</evidence>
<dbReference type="Proteomes" id="UP000679373">
    <property type="component" value="Chromosome"/>
</dbReference>
<keyword evidence="5 9" id="KW-0378">Hydrolase</keyword>
<dbReference type="NCBIfam" id="TIGR01662">
    <property type="entry name" value="HAD-SF-IIIA"/>
    <property type="match status" value="1"/>
</dbReference>
<reference evidence="9" key="1">
    <citation type="submission" date="2021-04" db="EMBL/GenBank/DDBJ databases">
        <title>Complete genome sequence of the type strain Clostridium beijerinckii NRRL B-598.</title>
        <authorList>
            <person name="Sedlar K."/>
            <person name="Branska B."/>
            <person name="Bezdicek M."/>
            <person name="Nykrynova M."/>
            <person name="Lengerova M."/>
            <person name="Skutkova H."/>
            <person name="Patakova P."/>
        </authorList>
    </citation>
    <scope>NUCLEOTIDE SEQUENCE</scope>
    <source>
        <strain evidence="9">DSM 791</strain>
    </source>
</reference>
<protein>
    <recommendedName>
        <fullName evidence="7">D,D-heptose 1,7-bisphosphate phosphatase</fullName>
    </recommendedName>
</protein>
<dbReference type="InterPro" id="IPR004446">
    <property type="entry name" value="Heptose_bisP_phosphatase"/>
</dbReference>
<dbReference type="RefSeq" id="WP_077868880.1">
    <property type="nucleotide sequence ID" value="NZ_BKAK01000075.1"/>
</dbReference>
<evidence type="ECO:0000256" key="2">
    <source>
        <dbReference type="ARBA" id="ARBA00005628"/>
    </source>
</evidence>
<dbReference type="SUPFAM" id="SSF56784">
    <property type="entry name" value="HAD-like"/>
    <property type="match status" value="1"/>
</dbReference>